<dbReference type="RefSeq" id="WP_129241261.1">
    <property type="nucleotide sequence ID" value="NZ_UFQC01000011.1"/>
</dbReference>
<sequence length="483" mass="50907">MAYGVTPDGFVRMRLPEIRQEIVADLRAKLLAAGVAENVETRPDSITGLLIDTFAEREAALWEQAEGVYLAMYPGSAKGVSLDRAVSFTGVKRGGDEQSRAYVVLYGVSGTRVQEGAQIRHRVSQNLWRLDGDVQILPGAAADVTLQPTVQPNALYSVTIDGQAYSYTSAAVANLPSILVGLVAALSSSNLDVSSDGAAVRVHTGGRTAAAFSWSANLALARLGSPGLALSEDASEEIAAVGDLNAIVTAVDGWDAVDNLQAGTAGRLAENDAELSARYPSGLFRLGAGTRPSIAPNVRDRAPGVRAIKVFENDADEPDAAGRVPHSIHVVVDGGLDEELADVIFRTKGGGIDTNGAVEVIVLDEEGAQQPIRFDRPQRVYVWVSAELTLLPSSEQVFPPTGLDDVADDLAAAGDSFSIGDDVIRQRLFGAIYKTAGIKSVVLALASSTDPAFVPGPDDFAEENVEILDAQVAVFDRSRIKVT</sequence>
<evidence type="ECO:0000313" key="2">
    <source>
        <dbReference type="Proteomes" id="UP000289465"/>
    </source>
</evidence>
<reference evidence="1 2" key="1">
    <citation type="submission" date="2018-07" db="EMBL/GenBank/DDBJ databases">
        <authorList>
            <person name="Peeters C."/>
        </authorList>
    </citation>
    <scope>NUCLEOTIDE SEQUENCE [LARGE SCALE GENOMIC DNA]</scope>
    <source>
        <strain evidence="1 2">LMG 30378</strain>
    </source>
</reference>
<accession>A0A446CHU2</accession>
<proteinExistence type="predicted"/>
<dbReference type="EMBL" id="UFQC01000011">
    <property type="protein sequence ID" value="SSW67333.1"/>
    <property type="molecule type" value="Genomic_DNA"/>
</dbReference>
<dbReference type="Proteomes" id="UP000289465">
    <property type="component" value="Unassembled WGS sequence"/>
</dbReference>
<name>A0A446CHU2_9BURK</name>
<evidence type="ECO:0000313" key="1">
    <source>
        <dbReference type="EMBL" id="SSW67333.1"/>
    </source>
</evidence>
<dbReference type="AlphaFoldDB" id="A0A446CHU2"/>
<gene>
    <name evidence="1" type="ORF">AVE30378_02567</name>
</gene>
<evidence type="ECO:0008006" key="3">
    <source>
        <dbReference type="Google" id="ProtNLM"/>
    </source>
</evidence>
<organism evidence="1 2">
    <name type="scientific">Achromobacter veterisilvae</name>
    <dbReference type="NCBI Taxonomy" id="2069367"/>
    <lineage>
        <taxon>Bacteria</taxon>
        <taxon>Pseudomonadati</taxon>
        <taxon>Pseudomonadota</taxon>
        <taxon>Betaproteobacteria</taxon>
        <taxon>Burkholderiales</taxon>
        <taxon>Alcaligenaceae</taxon>
        <taxon>Achromobacter</taxon>
    </lineage>
</organism>
<protein>
    <recommendedName>
        <fullName evidence="3">Baseplate protein J-like domain-containing protein</fullName>
    </recommendedName>
</protein>
<dbReference type="OrthoDB" id="7904838at2"/>